<proteinExistence type="predicted"/>
<feature type="coiled-coil region" evidence="8">
    <location>
        <begin position="2422"/>
        <end position="2488"/>
    </location>
</feature>
<evidence type="ECO:0000256" key="4">
    <source>
        <dbReference type="ARBA" id="ARBA00022794"/>
    </source>
</evidence>
<feature type="coiled-coil region" evidence="8">
    <location>
        <begin position="833"/>
        <end position="937"/>
    </location>
</feature>
<evidence type="ECO:0000256" key="7">
    <source>
        <dbReference type="ARBA" id="ARBA00023273"/>
    </source>
</evidence>
<feature type="coiled-coil region" evidence="8">
    <location>
        <begin position="1800"/>
        <end position="1869"/>
    </location>
</feature>
<feature type="coiled-coil region" evidence="8">
    <location>
        <begin position="2366"/>
        <end position="2393"/>
    </location>
</feature>
<dbReference type="PANTHER" id="PTHR18879:SF20">
    <property type="entry name" value="CENTROSOMAL PROTEIN OF 290 KDA"/>
    <property type="match status" value="1"/>
</dbReference>
<dbReference type="KEGG" id="spu:591644"/>
<dbReference type="EnsemblMetazoa" id="XM_030988563">
    <property type="protein sequence ID" value="XP_030844423"/>
    <property type="gene ID" value="LOC591644"/>
</dbReference>
<feature type="region of interest" description="Disordered" evidence="9">
    <location>
        <begin position="583"/>
        <end position="608"/>
    </location>
</feature>
<dbReference type="RefSeq" id="XP_030844427.1">
    <property type="nucleotide sequence ID" value="XM_030988567.1"/>
</dbReference>
<feature type="compositionally biased region" description="Basic and acidic residues" evidence="9">
    <location>
        <begin position="1955"/>
        <end position="1967"/>
    </location>
</feature>
<evidence type="ECO:0000256" key="6">
    <source>
        <dbReference type="ARBA" id="ARBA00023212"/>
    </source>
</evidence>
<organism evidence="11 12">
    <name type="scientific">Strongylocentrotus purpuratus</name>
    <name type="common">Purple sea urchin</name>
    <dbReference type="NCBI Taxonomy" id="7668"/>
    <lineage>
        <taxon>Eukaryota</taxon>
        <taxon>Metazoa</taxon>
        <taxon>Echinodermata</taxon>
        <taxon>Eleutherozoa</taxon>
        <taxon>Echinozoa</taxon>
        <taxon>Echinoidea</taxon>
        <taxon>Euechinoidea</taxon>
        <taxon>Echinacea</taxon>
        <taxon>Camarodonta</taxon>
        <taxon>Echinidea</taxon>
        <taxon>Strongylocentrotidae</taxon>
        <taxon>Strongylocentrotus</taxon>
    </lineage>
</organism>
<feature type="coiled-coil region" evidence="8">
    <location>
        <begin position="1696"/>
        <end position="1763"/>
    </location>
</feature>
<feature type="region of interest" description="Disordered" evidence="9">
    <location>
        <begin position="2118"/>
        <end position="2154"/>
    </location>
</feature>
<feature type="coiled-coil region" evidence="8">
    <location>
        <begin position="972"/>
        <end position="1037"/>
    </location>
</feature>
<dbReference type="EnsemblMetazoa" id="XM_030988565">
    <property type="protein sequence ID" value="XP_030844425"/>
    <property type="gene ID" value="LOC591644"/>
</dbReference>
<evidence type="ECO:0000313" key="11">
    <source>
        <dbReference type="EnsemblMetazoa" id="XP_030844427"/>
    </source>
</evidence>
<dbReference type="Gene3D" id="1.10.287.1490">
    <property type="match status" value="1"/>
</dbReference>
<protein>
    <recommendedName>
        <fullName evidence="10">Centrosomal protein of 290kDa coiled-coil region domain-containing protein</fullName>
    </recommendedName>
</protein>
<feature type="coiled-coil region" evidence="8">
    <location>
        <begin position="1413"/>
        <end position="1447"/>
    </location>
</feature>
<dbReference type="RefSeq" id="XP_030844425.1">
    <property type="nucleotide sequence ID" value="XM_030988565.1"/>
</dbReference>
<dbReference type="Pfam" id="PF16574">
    <property type="entry name" value="CEP209_CC5"/>
    <property type="match status" value="1"/>
</dbReference>
<dbReference type="EnsemblMetazoa" id="XM_030988566">
    <property type="protein sequence ID" value="XP_030844426"/>
    <property type="gene ID" value="LOC591644"/>
</dbReference>
<dbReference type="OrthoDB" id="6351660at2759"/>
<sequence length="2497" mass="288493">MAPINWETIMEVESTEMTDEMADELFEMLAEVDQADAKDDEQWQQLFDVTRAIMLMKSAQANVALEELEQLATEQGKEGVMNEQGLIDQIRELEEENKRLERMGGAGGSRDTRQLQNEVHELSRQGDLLQRELKEKERDLYKEKSEAERLHTRLEETEKESRDMKREIDALRNDLRDYQKQMESQRESLRTRRGDDVEYSDKIRQKNREINSQLEEIKNLTDHSELLTVTIKDMEQKLKEAAKEMDSIAEDYVKIKKLSGQSDSKATRLKQENDVLKEQIKELSDKLQNQLQGDDDVMTELNNKVEVWKAALEAKDAEIDRLNLIIHQQKDQITASEIDTDKTSVVSLAKALQQKEAQLTALRHQLEESAREMDERAEELEMLKNDASSGAAPTVRLQNMVTKLRETLREQEKEMKAAEGRVQQAETDARKKDKELNEAINRMKDYEEGEYGLAEAVQEIKLGKKQIALRDRNIEQLTQNVNKAEIQLNELLEENEELRSRLGFDPKQPIDMEQARLYRGQQHQQDRALNQVLAKEVERLEEERVTLKKQIRALATQRAQRGVALGLTSDEMLAVDDFAEELKNSRKPGSAPSKAAEALKDKGLGPSDSVRVRTHQLEQEVARSEQSMERLRTQLTEMKAENKKLTNDNQRVEKSMKEILQALKEGQAGGGGGGGGGVDPEVLGPTLERLCLLFESKDSKESYEAQVYLKAQVDQLTGRNEELRRELRQARNEAEKTSVALDRAETKITRLQQDLKDLRDLGQGAGVMTLHQMALPQGLAVSSAEIIASLNEQLVHSLQELSVREDQLGKCETALQTYRRRFAVLRHQQGLLYQEYQQKVDGWQQQEKAWREEKQKLTDAADGHEARHQEFNRLLESLEVNGDEQQRRLGEATRKVTVLRVNEKALTRRFTACQEGEATLRKEVNKLRNEMVQMESAITERMGYLQRHKEASQFKVAALQRALDDSVPAAELASANRQYNELAAKYRDLLQTDNQLVTRNTRIDQLESENQRLEDDLDSLKRELTMEKEKLHTLEQAMQDYGNLQEALGKKGGSVYPGSETLSLAKRLTTMEMKELNERQRAEHAVRMQTQMRNSLHTMEMRNTELEQKFADLTRLNLELQRSEQELRDELSQCVTKAASDVDKRNITELERSAAALRNENDKLKEMVDVASFQTKALEAQQVSRDKEVQSLRQQLLDIQTQSDEKAIIGKLHHHIVALQVSEGTAVRKLEAATMKNRQLEAKVLRLEKQLDEKAQSLYHCQVDSRNKARHLRGTVQGLRRQFSGAVPLEEQEKFSKAMIQLRLDKERMEKEMKVLKHEREKVSEQFADLELKHSGLQELMQTLKDSRGAAKVAEWHAKMQETRLQDMKLNRQITRLQQQVKYFDNMVTTHEQTVMSLEQENVHINRQAEERQLLWEQREAELERMIDNLERQQREIADAAVKFEEVTGSLPDPSLPVANQLEYSIRTIKTHVKTILDSRAEIKTLHKKLLEKEKSLAETERNLLARDRVINELRMRLPASSDRDEVIKDAMSEGVRFKEMHETCEHKQALRVAQTQIEGLQNRIQQKEEALQKYIDLLEQSRKESADESAQYMTEIHDLQLKLHAQNDLAFNKFKKAAMDLANKPAPPVPGSKEFARLQELEDLVAQQDNALAAMSVKLKAAHTEVAKWKDVLNRKTKDFQRKTEKLTAVHNGQVTKLQSEISNHLQTIKEKEAEIERLEMEIDQQRAANSKAPTTTMKNMVDRLKNELSLKEKQHKSLSQALLQLRADMVDTAQQNAKSQASDQEQQINVQKLIEKETKKLKDVLEETQGRLDHARRDVKKFKGQVSNMTKDLEEVKEELEKKTKRVNKMESERDDLGREVEVLKLQTTQQEPERDVGDIDEVSALKRKIRHLEAHLISSKKTTETGSKKEQSAVEVAKWEESKRWEKKVESLKAKIREKDKEIEQLQKNNKMMKEALNRSERQKTSVRGETFKRPSSDEPSSATLADIEDLRRKNHQLEEEISSLQRQQALGHGSVVQDLQQKNQFLNDKLENLQRRLDVSERERITATDEVRTSASAPAFRSASRETELQRQLLEVSQENLELRFEAEQAKRDGPRLKQRVEDLERYNEALKSDLEKERKKSRAAASKLAGTSSGGTTKKGTSGKSVPELERTIGLMKKVVERVQQENEQLKKAPGVTTQTEIHALKDQNKALKEELTKMKHQIGGQLSTRYESTQKGVVKAMAENERLRQQLQREVDSGQRLRVNLAEITTDKNRLQRQLDEIQEKLAIEQARGPKLEGTDSKSWKSITVTRMYEDKMRGMEKDMQKKNGVIGDMKQLLKDSAQREQMMIKNIGELKEKLNILERFPVGESGIEGDTFQQLQQTRLTNHRLENEKAELLNELKLFRLKGAPYGESTTMQDDELVERLHNYNTVMEENVRIRMELQTMELDKERLRKENDKLRKELEQFDPSFFEEIEDLKFNYREVVQRNVQYEDELRNLGQQFGIQVNIPP</sequence>
<name>A0A7M7P1F5_STRPU</name>
<dbReference type="RefSeq" id="XP_030844423.1">
    <property type="nucleotide sequence ID" value="XM_030988563.1"/>
</dbReference>
<feature type="coiled-coil region" evidence="8">
    <location>
        <begin position="1299"/>
        <end position="1333"/>
    </location>
</feature>
<comment type="subcellular location">
    <subcellularLocation>
        <location evidence="1">Cytoplasm</location>
        <location evidence="1">Cytoskeleton</location>
        <location evidence="1">Cilium basal body</location>
    </subcellularLocation>
    <subcellularLocation>
        <location evidence="2">Cytoplasm</location>
        <location evidence="2">Cytoskeleton</location>
        <location evidence="2">Microtubule organizing center</location>
        <location evidence="2">Centrosome</location>
    </subcellularLocation>
</comment>
<dbReference type="PANTHER" id="PTHR18879">
    <property type="entry name" value="CENTROSOMAL PROTEIN OF 290 KDA"/>
    <property type="match status" value="1"/>
</dbReference>
<dbReference type="OMA" id="RIEMQQR"/>
<keyword evidence="7" id="KW-0966">Cell projection</keyword>
<accession>A0A7M7P1F5</accession>
<dbReference type="RefSeq" id="XP_030844426.1">
    <property type="nucleotide sequence ID" value="XM_030988566.1"/>
</dbReference>
<keyword evidence="3" id="KW-0963">Cytoplasm</keyword>
<keyword evidence="6" id="KW-0206">Cytoskeleton</keyword>
<dbReference type="GO" id="GO:0035869">
    <property type="term" value="C:ciliary transition zone"/>
    <property type="evidence" value="ECO:0000318"/>
    <property type="project" value="GO_Central"/>
</dbReference>
<dbReference type="CTD" id="80184"/>
<feature type="coiled-coil region" evidence="8">
    <location>
        <begin position="2158"/>
        <end position="2278"/>
    </location>
</feature>
<feature type="region of interest" description="Disordered" evidence="9">
    <location>
        <begin position="1949"/>
        <end position="1988"/>
    </location>
</feature>
<dbReference type="GO" id="GO:0097711">
    <property type="term" value="P:ciliary basal body-plasma membrane docking"/>
    <property type="evidence" value="ECO:0000318"/>
    <property type="project" value="GO_Central"/>
</dbReference>
<evidence type="ECO:0000313" key="12">
    <source>
        <dbReference type="Proteomes" id="UP000007110"/>
    </source>
</evidence>
<dbReference type="GO" id="GO:0034451">
    <property type="term" value="C:centriolar satellite"/>
    <property type="evidence" value="ECO:0000318"/>
    <property type="project" value="GO_Central"/>
</dbReference>
<feature type="coiled-coil region" evidence="8">
    <location>
        <begin position="1551"/>
        <end position="1585"/>
    </location>
</feature>
<reference evidence="12" key="1">
    <citation type="submission" date="2015-02" db="EMBL/GenBank/DDBJ databases">
        <title>Genome sequencing for Strongylocentrotus purpuratus.</title>
        <authorList>
            <person name="Murali S."/>
            <person name="Liu Y."/>
            <person name="Vee V."/>
            <person name="English A."/>
            <person name="Wang M."/>
            <person name="Skinner E."/>
            <person name="Han Y."/>
            <person name="Muzny D.M."/>
            <person name="Worley K.C."/>
            <person name="Gibbs R.A."/>
        </authorList>
    </citation>
    <scope>NUCLEOTIDE SEQUENCE</scope>
</reference>
<evidence type="ECO:0000256" key="8">
    <source>
        <dbReference type="SAM" id="Coils"/>
    </source>
</evidence>
<dbReference type="InterPro" id="IPR026201">
    <property type="entry name" value="Cep290"/>
</dbReference>
<evidence type="ECO:0000256" key="5">
    <source>
        <dbReference type="ARBA" id="ARBA00023054"/>
    </source>
</evidence>
<dbReference type="InterPro" id="IPR032321">
    <property type="entry name" value="Cep209_CC5"/>
</dbReference>
<feature type="compositionally biased region" description="Low complexity" evidence="9">
    <location>
        <begin position="2128"/>
        <end position="2150"/>
    </location>
</feature>
<dbReference type="InParanoid" id="A0A7M7P1F5"/>
<dbReference type="GeneID" id="591644"/>
<feature type="domain" description="Centrosomal protein of 290kDa coiled-coil region" evidence="10">
    <location>
        <begin position="1298"/>
        <end position="1425"/>
    </location>
</feature>
<keyword evidence="12" id="KW-1185">Reference proteome</keyword>
<dbReference type="FunCoup" id="A0A7M7P1F5">
    <property type="interactions" value="636"/>
</dbReference>
<feature type="region of interest" description="Disordered" evidence="9">
    <location>
        <begin position="179"/>
        <end position="204"/>
    </location>
</feature>
<dbReference type="GO" id="GO:1905515">
    <property type="term" value="P:non-motile cilium assembly"/>
    <property type="evidence" value="ECO:0000318"/>
    <property type="project" value="GO_Central"/>
</dbReference>
<reference evidence="11" key="2">
    <citation type="submission" date="2021-01" db="UniProtKB">
        <authorList>
            <consortium name="EnsemblMetazoa"/>
        </authorList>
    </citation>
    <scope>IDENTIFICATION</scope>
</reference>
<feature type="coiled-coil region" evidence="8">
    <location>
        <begin position="706"/>
        <end position="761"/>
    </location>
</feature>
<feature type="coiled-coil region" evidence="8">
    <location>
        <begin position="1096"/>
        <end position="1167"/>
    </location>
</feature>
<dbReference type="GO" id="GO:1905349">
    <property type="term" value="P:ciliary transition zone assembly"/>
    <property type="evidence" value="ECO:0000318"/>
    <property type="project" value="GO_Central"/>
</dbReference>
<feature type="coiled-coil region" evidence="8">
    <location>
        <begin position="1230"/>
        <end position="1257"/>
    </location>
</feature>
<dbReference type="Proteomes" id="UP000007110">
    <property type="component" value="Unassembled WGS sequence"/>
</dbReference>
<evidence type="ECO:0000256" key="9">
    <source>
        <dbReference type="SAM" id="MobiDB-lite"/>
    </source>
</evidence>
<evidence type="ECO:0000256" key="1">
    <source>
        <dbReference type="ARBA" id="ARBA00004120"/>
    </source>
</evidence>
<keyword evidence="5 8" id="KW-0175">Coiled coil</keyword>
<keyword evidence="4" id="KW-0970">Cilium biogenesis/degradation</keyword>
<feature type="coiled-coil region" evidence="8">
    <location>
        <begin position="614"/>
        <end position="662"/>
    </location>
</feature>
<feature type="region of interest" description="Disordered" evidence="9">
    <location>
        <begin position="412"/>
        <end position="432"/>
    </location>
</feature>
<evidence type="ECO:0000256" key="3">
    <source>
        <dbReference type="ARBA" id="ARBA00022490"/>
    </source>
</evidence>
<evidence type="ECO:0000256" key="2">
    <source>
        <dbReference type="ARBA" id="ARBA00004300"/>
    </source>
</evidence>
<dbReference type="EnsemblMetazoa" id="XM_030988567">
    <property type="protein sequence ID" value="XP_030844427"/>
    <property type="gene ID" value="LOC591644"/>
</dbReference>
<evidence type="ECO:0000259" key="10">
    <source>
        <dbReference type="Pfam" id="PF16574"/>
    </source>
</evidence>